<keyword evidence="8" id="KW-0175">Coiled coil</keyword>
<evidence type="ECO:0000256" key="6">
    <source>
        <dbReference type="ARBA" id="ARBA00023136"/>
    </source>
</evidence>
<keyword evidence="9" id="KW-0732">Signal</keyword>
<dbReference type="GO" id="GO:0009279">
    <property type="term" value="C:cell outer membrane"/>
    <property type="evidence" value="ECO:0007669"/>
    <property type="project" value="UniProtKB-SubCell"/>
</dbReference>
<dbReference type="PANTHER" id="PTHR30026">
    <property type="entry name" value="OUTER MEMBRANE PROTEIN TOLC"/>
    <property type="match status" value="1"/>
</dbReference>
<dbReference type="AlphaFoldDB" id="A0A918KAA3"/>
<evidence type="ECO:0000256" key="9">
    <source>
        <dbReference type="SAM" id="SignalP"/>
    </source>
</evidence>
<feature type="signal peptide" evidence="9">
    <location>
        <begin position="1"/>
        <end position="20"/>
    </location>
</feature>
<feature type="coiled-coil region" evidence="8">
    <location>
        <begin position="320"/>
        <end position="365"/>
    </location>
</feature>
<keyword evidence="11" id="KW-1185">Reference proteome</keyword>
<reference evidence="10" key="1">
    <citation type="journal article" date="2014" name="Int. J. Syst. Evol. Microbiol.">
        <title>Complete genome sequence of Corynebacterium casei LMG S-19264T (=DSM 44701T), isolated from a smear-ripened cheese.</title>
        <authorList>
            <consortium name="US DOE Joint Genome Institute (JGI-PGF)"/>
            <person name="Walter F."/>
            <person name="Albersmeier A."/>
            <person name="Kalinowski J."/>
            <person name="Ruckert C."/>
        </authorList>
    </citation>
    <scope>NUCLEOTIDE SEQUENCE</scope>
    <source>
        <strain evidence="10">KCTC 22169</strain>
    </source>
</reference>
<evidence type="ECO:0000256" key="3">
    <source>
        <dbReference type="ARBA" id="ARBA00022448"/>
    </source>
</evidence>
<comment type="similarity">
    <text evidence="2">Belongs to the outer membrane factor (OMF) (TC 1.B.17) family.</text>
</comment>
<evidence type="ECO:0000256" key="4">
    <source>
        <dbReference type="ARBA" id="ARBA00022452"/>
    </source>
</evidence>
<organism evidence="10 11">
    <name type="scientific">Saccharospirillum salsuginis</name>
    <dbReference type="NCBI Taxonomy" id="418750"/>
    <lineage>
        <taxon>Bacteria</taxon>
        <taxon>Pseudomonadati</taxon>
        <taxon>Pseudomonadota</taxon>
        <taxon>Gammaproteobacteria</taxon>
        <taxon>Oceanospirillales</taxon>
        <taxon>Saccharospirillaceae</taxon>
        <taxon>Saccharospirillum</taxon>
    </lineage>
</organism>
<reference evidence="10" key="2">
    <citation type="submission" date="2020-09" db="EMBL/GenBank/DDBJ databases">
        <authorList>
            <person name="Sun Q."/>
            <person name="Kim S."/>
        </authorList>
    </citation>
    <scope>NUCLEOTIDE SEQUENCE</scope>
    <source>
        <strain evidence="10">KCTC 22169</strain>
    </source>
</reference>
<dbReference type="Gene3D" id="1.20.1600.10">
    <property type="entry name" value="Outer membrane efflux proteins (OEP)"/>
    <property type="match status" value="1"/>
</dbReference>
<name>A0A918KAA3_9GAMM</name>
<dbReference type="Pfam" id="PF02321">
    <property type="entry name" value="OEP"/>
    <property type="match status" value="2"/>
</dbReference>
<sequence length="446" mass="49996">MKQSLLSLGLGLLLLPTLQASELETLWQDLQYRHPGLNAAESAIKAREAEAASERWRYGPTLTLKGRYTRLDDELGVEVDVSSLAPGAPPMYEKVQDVQYANAYLEARLPVYTGGRIGAAVDAADARLADESARAGQNRQQVLLQLVDRYYNVVMARETVAIRERNLQTLDKQVYSARRREEEGLIAPSERLSAEVERDKARRAMSTSQADLDLAVLVFRQWVGEAHPLPDPGPLTPLSIEPDMNRLTRHMLENAPEMAQLNARTDLARAGLEARTAGWKPTVALFGRYELLPDSLTALEPRWAAGVAFEWSLLGEGNRLQQRRAALARVEQAARQTEQSETDLISRLQHDYRDLQRANADIESLASSEDLIQERVTLTRRGYEQGLNTTLDWVEAETALAGIRLQRLNAVVDQHRALARLYIHAGDEDRFFTILDQPTAEKGQSR</sequence>
<keyword evidence="5" id="KW-0812">Transmembrane</keyword>
<comment type="subcellular location">
    <subcellularLocation>
        <location evidence="1">Cell outer membrane</location>
    </subcellularLocation>
</comment>
<dbReference type="GO" id="GO:1990281">
    <property type="term" value="C:efflux pump complex"/>
    <property type="evidence" value="ECO:0007669"/>
    <property type="project" value="TreeGrafter"/>
</dbReference>
<dbReference type="RefSeq" id="WP_189608556.1">
    <property type="nucleotide sequence ID" value="NZ_BMXR01000005.1"/>
</dbReference>
<dbReference type="InterPro" id="IPR003423">
    <property type="entry name" value="OMP_efflux"/>
</dbReference>
<dbReference type="GO" id="GO:0015562">
    <property type="term" value="F:efflux transmembrane transporter activity"/>
    <property type="evidence" value="ECO:0007669"/>
    <property type="project" value="InterPro"/>
</dbReference>
<evidence type="ECO:0000256" key="1">
    <source>
        <dbReference type="ARBA" id="ARBA00004442"/>
    </source>
</evidence>
<protein>
    <submittedName>
        <fullName evidence="10">Transporter</fullName>
    </submittedName>
</protein>
<proteinExistence type="inferred from homology"/>
<evidence type="ECO:0000313" key="10">
    <source>
        <dbReference type="EMBL" id="GGX53937.1"/>
    </source>
</evidence>
<evidence type="ECO:0000256" key="7">
    <source>
        <dbReference type="ARBA" id="ARBA00023237"/>
    </source>
</evidence>
<keyword evidence="3" id="KW-0813">Transport</keyword>
<dbReference type="EMBL" id="BMXR01000005">
    <property type="protein sequence ID" value="GGX53937.1"/>
    <property type="molecule type" value="Genomic_DNA"/>
</dbReference>
<gene>
    <name evidence="10" type="ORF">GCM10007392_21560</name>
</gene>
<evidence type="ECO:0000256" key="5">
    <source>
        <dbReference type="ARBA" id="ARBA00022692"/>
    </source>
</evidence>
<dbReference type="InterPro" id="IPR051906">
    <property type="entry name" value="TolC-like"/>
</dbReference>
<comment type="caution">
    <text evidence="10">The sequence shown here is derived from an EMBL/GenBank/DDBJ whole genome shotgun (WGS) entry which is preliminary data.</text>
</comment>
<evidence type="ECO:0000256" key="8">
    <source>
        <dbReference type="SAM" id="Coils"/>
    </source>
</evidence>
<evidence type="ECO:0000313" key="11">
    <source>
        <dbReference type="Proteomes" id="UP000626148"/>
    </source>
</evidence>
<feature type="chain" id="PRO_5036838835" evidence="9">
    <location>
        <begin position="21"/>
        <end position="446"/>
    </location>
</feature>
<dbReference type="Proteomes" id="UP000626148">
    <property type="component" value="Unassembled WGS sequence"/>
</dbReference>
<dbReference type="PANTHER" id="PTHR30026:SF5">
    <property type="entry name" value="ABC-TYPE EFFLUX SYSTEM SECRETIN COMPONENT"/>
    <property type="match status" value="1"/>
</dbReference>
<dbReference type="SUPFAM" id="SSF56954">
    <property type="entry name" value="Outer membrane efflux proteins (OEP)"/>
    <property type="match status" value="1"/>
</dbReference>
<accession>A0A918KAA3</accession>
<keyword evidence="6" id="KW-0472">Membrane</keyword>
<dbReference type="GO" id="GO:0015288">
    <property type="term" value="F:porin activity"/>
    <property type="evidence" value="ECO:0007669"/>
    <property type="project" value="TreeGrafter"/>
</dbReference>
<keyword evidence="7" id="KW-0998">Cell outer membrane</keyword>
<keyword evidence="4" id="KW-1134">Transmembrane beta strand</keyword>
<evidence type="ECO:0000256" key="2">
    <source>
        <dbReference type="ARBA" id="ARBA00007613"/>
    </source>
</evidence>